<proteinExistence type="predicted"/>
<dbReference type="InterPro" id="IPR020084">
    <property type="entry name" value="NUDIX_hydrolase_CS"/>
</dbReference>
<evidence type="ECO:0000313" key="5">
    <source>
        <dbReference type="Proteomes" id="UP000476064"/>
    </source>
</evidence>
<dbReference type="PROSITE" id="PS51462">
    <property type="entry name" value="NUDIX"/>
    <property type="match status" value="1"/>
</dbReference>
<dbReference type="AlphaFoldDB" id="A0A6C0FVX1"/>
<organism evidence="4 5">
    <name type="scientific">Paenibacillus lycopersici</name>
    <dbReference type="NCBI Taxonomy" id="2704462"/>
    <lineage>
        <taxon>Bacteria</taxon>
        <taxon>Bacillati</taxon>
        <taxon>Bacillota</taxon>
        <taxon>Bacilli</taxon>
        <taxon>Bacillales</taxon>
        <taxon>Paenibacillaceae</taxon>
        <taxon>Paenibacillus</taxon>
    </lineage>
</organism>
<dbReference type="Gene3D" id="3.90.79.10">
    <property type="entry name" value="Nucleoside Triphosphate Pyrophosphohydrolase"/>
    <property type="match status" value="1"/>
</dbReference>
<reference evidence="4 5" key="1">
    <citation type="submission" date="2020-01" db="EMBL/GenBank/DDBJ databases">
        <title>Paenibacillus sp. nov., isolated from tomato rhizosphere.</title>
        <authorList>
            <person name="Weon H.-Y."/>
            <person name="Lee S.A."/>
        </authorList>
    </citation>
    <scope>NUCLEOTIDE SEQUENCE [LARGE SCALE GENOMIC DNA]</scope>
    <source>
        <strain evidence="4 5">12200R-189</strain>
    </source>
</reference>
<feature type="domain" description="Nudix hydrolase" evidence="3">
    <location>
        <begin position="1"/>
        <end position="151"/>
    </location>
</feature>
<keyword evidence="5" id="KW-1185">Reference proteome</keyword>
<dbReference type="InterPro" id="IPR000086">
    <property type="entry name" value="NUDIX_hydrolase_dom"/>
</dbReference>
<dbReference type="PANTHER" id="PTHR43046:SF14">
    <property type="entry name" value="MUTT_NUDIX FAMILY PROTEIN"/>
    <property type="match status" value="1"/>
</dbReference>
<dbReference type="RefSeq" id="WP_162356254.1">
    <property type="nucleotide sequence ID" value="NZ_CP048209.1"/>
</dbReference>
<evidence type="ECO:0000256" key="2">
    <source>
        <dbReference type="ARBA" id="ARBA00022801"/>
    </source>
</evidence>
<comment type="cofactor">
    <cofactor evidence="1">
        <name>Mg(2+)</name>
        <dbReference type="ChEBI" id="CHEBI:18420"/>
    </cofactor>
</comment>
<dbReference type="Proteomes" id="UP000476064">
    <property type="component" value="Chromosome"/>
</dbReference>
<sequence length="171" mass="19334">MFFVNARAFVVRTHAGNETEIVIQKRAKSDSDHKMELPGGRLELYESLTQALIREVKEETGLDVYEIEGSETRVDTVGIDPAFEVEVIRPFAAYQTTKGSIDSVGVYFRCKAEGELLAEGDETRAIRWIAVRELAAMFRDDPLQFSSVDRAGIKFYLRELGLLDLRGEGRR</sequence>
<dbReference type="Pfam" id="PF00293">
    <property type="entry name" value="NUDIX"/>
    <property type="match status" value="1"/>
</dbReference>
<keyword evidence="2" id="KW-0378">Hydrolase</keyword>
<evidence type="ECO:0000256" key="1">
    <source>
        <dbReference type="ARBA" id="ARBA00001946"/>
    </source>
</evidence>
<dbReference type="KEGG" id="plyc:GXP70_09735"/>
<dbReference type="EMBL" id="CP048209">
    <property type="protein sequence ID" value="QHT60192.1"/>
    <property type="molecule type" value="Genomic_DNA"/>
</dbReference>
<protein>
    <submittedName>
        <fullName evidence="4">NUDIX domain-containing protein</fullName>
    </submittedName>
</protein>
<dbReference type="InterPro" id="IPR015797">
    <property type="entry name" value="NUDIX_hydrolase-like_dom_sf"/>
</dbReference>
<gene>
    <name evidence="4" type="ORF">GXP70_09735</name>
</gene>
<evidence type="ECO:0000259" key="3">
    <source>
        <dbReference type="PROSITE" id="PS51462"/>
    </source>
</evidence>
<dbReference type="PANTHER" id="PTHR43046">
    <property type="entry name" value="GDP-MANNOSE MANNOSYL HYDROLASE"/>
    <property type="match status" value="1"/>
</dbReference>
<dbReference type="SUPFAM" id="SSF55811">
    <property type="entry name" value="Nudix"/>
    <property type="match status" value="1"/>
</dbReference>
<name>A0A6C0FVX1_9BACL</name>
<accession>A0A6C0FVX1</accession>
<evidence type="ECO:0000313" key="4">
    <source>
        <dbReference type="EMBL" id="QHT60192.1"/>
    </source>
</evidence>
<dbReference type="GO" id="GO:0016787">
    <property type="term" value="F:hydrolase activity"/>
    <property type="evidence" value="ECO:0007669"/>
    <property type="project" value="UniProtKB-KW"/>
</dbReference>
<dbReference type="PROSITE" id="PS00893">
    <property type="entry name" value="NUDIX_BOX"/>
    <property type="match status" value="1"/>
</dbReference>